<dbReference type="RefSeq" id="WP_344385218.1">
    <property type="nucleotide sequence ID" value="NZ_BAAATA010000035.1"/>
</dbReference>
<keyword evidence="4" id="KW-1185">Reference proteome</keyword>
<evidence type="ECO:0000313" key="3">
    <source>
        <dbReference type="EMBL" id="GAA2504487.1"/>
    </source>
</evidence>
<keyword evidence="1" id="KW-0808">Transferase</keyword>
<dbReference type="InterPro" id="IPR036890">
    <property type="entry name" value="HATPase_C_sf"/>
</dbReference>
<accession>A0ABP5ZYA7</accession>
<dbReference type="EMBL" id="BAAATA010000035">
    <property type="protein sequence ID" value="GAA2504487.1"/>
    <property type="molecule type" value="Genomic_DNA"/>
</dbReference>
<dbReference type="Proteomes" id="UP001501358">
    <property type="component" value="Unassembled WGS sequence"/>
</dbReference>
<name>A0ABP5ZYA7_9ACTN</name>
<comment type="caution">
    <text evidence="3">The sequence shown here is derived from an EMBL/GenBank/DDBJ whole genome shotgun (WGS) entry which is preliminary data.</text>
</comment>
<evidence type="ECO:0000256" key="1">
    <source>
        <dbReference type="ARBA" id="ARBA00022527"/>
    </source>
</evidence>
<keyword evidence="1" id="KW-0723">Serine/threonine-protein kinase</keyword>
<gene>
    <name evidence="3" type="ORF">GCM10010406_46390</name>
</gene>
<proteinExistence type="predicted"/>
<dbReference type="InterPro" id="IPR050267">
    <property type="entry name" value="Anti-sigma-factor_SerPK"/>
</dbReference>
<feature type="domain" description="Histidine kinase/HSP90-like ATPase" evidence="2">
    <location>
        <begin position="15"/>
        <end position="129"/>
    </location>
</feature>
<keyword evidence="1" id="KW-0418">Kinase</keyword>
<dbReference type="InterPro" id="IPR003594">
    <property type="entry name" value="HATPase_dom"/>
</dbReference>
<dbReference type="CDD" id="cd16936">
    <property type="entry name" value="HATPase_RsbW-like"/>
    <property type="match status" value="1"/>
</dbReference>
<dbReference type="Pfam" id="PF13581">
    <property type="entry name" value="HATPase_c_2"/>
    <property type="match status" value="1"/>
</dbReference>
<evidence type="ECO:0000259" key="2">
    <source>
        <dbReference type="Pfam" id="PF13581"/>
    </source>
</evidence>
<dbReference type="PANTHER" id="PTHR35526">
    <property type="entry name" value="ANTI-SIGMA-F FACTOR RSBW-RELATED"/>
    <property type="match status" value="1"/>
</dbReference>
<dbReference type="Gene3D" id="3.30.565.10">
    <property type="entry name" value="Histidine kinase-like ATPase, C-terminal domain"/>
    <property type="match status" value="1"/>
</dbReference>
<sequence>MAAAAEVVHDWSGEFPLEASSVPAARATAAGLLGRFDWAGDRDAALLIVSELVTNAVRYARNERLRMRLAVSWPQGLVVEVTDEQPGVLPKQTCPPSVNAESGRGLFLVQALGATVTVSQTTRGKTVRAELEER</sequence>
<reference evidence="4" key="1">
    <citation type="journal article" date="2019" name="Int. J. Syst. Evol. Microbiol.">
        <title>The Global Catalogue of Microorganisms (GCM) 10K type strain sequencing project: providing services to taxonomists for standard genome sequencing and annotation.</title>
        <authorList>
            <consortium name="The Broad Institute Genomics Platform"/>
            <consortium name="The Broad Institute Genome Sequencing Center for Infectious Disease"/>
            <person name="Wu L."/>
            <person name="Ma J."/>
        </authorList>
    </citation>
    <scope>NUCLEOTIDE SEQUENCE [LARGE SCALE GENOMIC DNA]</scope>
    <source>
        <strain evidence="4">JCM 6307</strain>
    </source>
</reference>
<organism evidence="3 4">
    <name type="scientific">Streptomyces thermolineatus</name>
    <dbReference type="NCBI Taxonomy" id="44033"/>
    <lineage>
        <taxon>Bacteria</taxon>
        <taxon>Bacillati</taxon>
        <taxon>Actinomycetota</taxon>
        <taxon>Actinomycetes</taxon>
        <taxon>Kitasatosporales</taxon>
        <taxon>Streptomycetaceae</taxon>
        <taxon>Streptomyces</taxon>
    </lineage>
</organism>
<evidence type="ECO:0000313" key="4">
    <source>
        <dbReference type="Proteomes" id="UP001501358"/>
    </source>
</evidence>
<dbReference type="SUPFAM" id="SSF55874">
    <property type="entry name" value="ATPase domain of HSP90 chaperone/DNA topoisomerase II/histidine kinase"/>
    <property type="match status" value="1"/>
</dbReference>
<protein>
    <recommendedName>
        <fullName evidence="2">Histidine kinase/HSP90-like ATPase domain-containing protein</fullName>
    </recommendedName>
</protein>
<dbReference type="PANTHER" id="PTHR35526:SF3">
    <property type="entry name" value="ANTI-SIGMA-F FACTOR RSBW"/>
    <property type="match status" value="1"/>
</dbReference>